<proteinExistence type="predicted"/>
<accession>A0A9N9N756</accession>
<reference evidence="1" key="1">
    <citation type="submission" date="2021-06" db="EMBL/GenBank/DDBJ databases">
        <authorList>
            <person name="Kallberg Y."/>
            <person name="Tangrot J."/>
            <person name="Rosling A."/>
        </authorList>
    </citation>
    <scope>NUCLEOTIDE SEQUENCE</scope>
    <source>
        <strain evidence="1">UK204</strain>
    </source>
</reference>
<dbReference type="EMBL" id="CAJVPQ010008570">
    <property type="protein sequence ID" value="CAG8707967.1"/>
    <property type="molecule type" value="Genomic_DNA"/>
</dbReference>
<evidence type="ECO:0000313" key="1">
    <source>
        <dbReference type="EMBL" id="CAG8707967.1"/>
    </source>
</evidence>
<gene>
    <name evidence="1" type="ORF">FCALED_LOCUS13789</name>
</gene>
<evidence type="ECO:0000313" key="2">
    <source>
        <dbReference type="Proteomes" id="UP000789570"/>
    </source>
</evidence>
<keyword evidence="2" id="KW-1185">Reference proteome</keyword>
<name>A0A9N9N756_9GLOM</name>
<comment type="caution">
    <text evidence="1">The sequence shown here is derived from an EMBL/GenBank/DDBJ whole genome shotgun (WGS) entry which is preliminary data.</text>
</comment>
<dbReference type="AlphaFoldDB" id="A0A9N9N756"/>
<sequence>KKRSVTDLISTSFNIPEMTCFVTDEEVTLQADGSLDILEVKSLLKQSFDKEIIEIGSSRSYKNSKHLCIDYEQYLGKVSDERYTESYIFS</sequence>
<feature type="non-terminal residue" evidence="1">
    <location>
        <position position="1"/>
    </location>
</feature>
<dbReference type="Proteomes" id="UP000789570">
    <property type="component" value="Unassembled WGS sequence"/>
</dbReference>
<protein>
    <submittedName>
        <fullName evidence="1">2270_t:CDS:1</fullName>
    </submittedName>
</protein>
<organism evidence="1 2">
    <name type="scientific">Funneliformis caledonium</name>
    <dbReference type="NCBI Taxonomy" id="1117310"/>
    <lineage>
        <taxon>Eukaryota</taxon>
        <taxon>Fungi</taxon>
        <taxon>Fungi incertae sedis</taxon>
        <taxon>Mucoromycota</taxon>
        <taxon>Glomeromycotina</taxon>
        <taxon>Glomeromycetes</taxon>
        <taxon>Glomerales</taxon>
        <taxon>Glomeraceae</taxon>
        <taxon>Funneliformis</taxon>
    </lineage>
</organism>